<evidence type="ECO:0000256" key="4">
    <source>
        <dbReference type="PIRSR" id="PIRSR005739-1"/>
    </source>
</evidence>
<dbReference type="SUPFAM" id="SSF46785">
    <property type="entry name" value="Winged helix' DNA-binding domain"/>
    <property type="match status" value="1"/>
</dbReference>
<dbReference type="Pfam" id="PF08100">
    <property type="entry name" value="Dimerisation"/>
    <property type="match status" value="1"/>
</dbReference>
<evidence type="ECO:0000313" key="7">
    <source>
        <dbReference type="EMBL" id="CAI6277676.1"/>
    </source>
</evidence>
<gene>
    <name evidence="7" type="ORF">PDIGIT_LOCUS1980</name>
</gene>
<sequence>MSGARVIIESLSSLAAQPDFEQDAEALASVSQLAKQLQLSAQKPADAAIELAFHPIFLATIRVAINLKLFHHIANAQAAITAAELSQLSGCPENLLLRLLRPIAALGFVHEAGEGQWSTTPITKVMCAPPIEAAHIHFWDQGTTAAIKMHQYFEEKGYQQPEDPRNGLFQYSHGTEKEAFELWTSQPDVITNFNTFMTGNRGSRPSWIEWYPVEERLLNADVSLGEEDVLLVDIAGGRGHDVQAFGRKFASHKGRLVLEDLPPVIADISALDDRVERVAHDFFTLQPIQGARIYFFHFILHDWSDKVCKDILSRTIAAMKPGHSKLILNEFILPNQGSTLFHAGFDLHMMTMHAAQERTERQWKTLLEGAGLASISFWIPPGGGEGIIEAEVPVGK</sequence>
<keyword evidence="1" id="KW-0489">Methyltransferase</keyword>
<organism evidence="7 8">
    <name type="scientific">Periconia digitata</name>
    <dbReference type="NCBI Taxonomy" id="1303443"/>
    <lineage>
        <taxon>Eukaryota</taxon>
        <taxon>Fungi</taxon>
        <taxon>Dikarya</taxon>
        <taxon>Ascomycota</taxon>
        <taxon>Pezizomycotina</taxon>
        <taxon>Dothideomycetes</taxon>
        <taxon>Pleosporomycetidae</taxon>
        <taxon>Pleosporales</taxon>
        <taxon>Massarineae</taxon>
        <taxon>Periconiaceae</taxon>
        <taxon>Periconia</taxon>
    </lineage>
</organism>
<dbReference type="GO" id="GO:0008171">
    <property type="term" value="F:O-methyltransferase activity"/>
    <property type="evidence" value="ECO:0007669"/>
    <property type="project" value="InterPro"/>
</dbReference>
<dbReference type="InterPro" id="IPR001077">
    <property type="entry name" value="COMT_C"/>
</dbReference>
<accession>A0A9W4XEI6</accession>
<evidence type="ECO:0000313" key="8">
    <source>
        <dbReference type="Proteomes" id="UP001152607"/>
    </source>
</evidence>
<keyword evidence="3" id="KW-0949">S-adenosyl-L-methionine</keyword>
<evidence type="ECO:0000256" key="3">
    <source>
        <dbReference type="ARBA" id="ARBA00022691"/>
    </source>
</evidence>
<comment type="caution">
    <text evidence="7">The sequence shown here is derived from an EMBL/GenBank/DDBJ whole genome shotgun (WGS) entry which is preliminary data.</text>
</comment>
<dbReference type="PANTHER" id="PTHR43712:SF1">
    <property type="entry name" value="HYPOTHETICAL O-METHYLTRANSFERASE (EUROFUNG)-RELATED"/>
    <property type="match status" value="1"/>
</dbReference>
<dbReference type="AlphaFoldDB" id="A0A9W4XEI6"/>
<dbReference type="SUPFAM" id="SSF53335">
    <property type="entry name" value="S-adenosyl-L-methionine-dependent methyltransferases"/>
    <property type="match status" value="1"/>
</dbReference>
<name>A0A9W4XEI6_9PLEO</name>
<evidence type="ECO:0000256" key="2">
    <source>
        <dbReference type="ARBA" id="ARBA00022679"/>
    </source>
</evidence>
<dbReference type="InterPro" id="IPR012967">
    <property type="entry name" value="COMT_dimerisation"/>
</dbReference>
<dbReference type="OrthoDB" id="3340390at2759"/>
<protein>
    <recommendedName>
        <fullName evidence="9">O-methyltransferase</fullName>
    </recommendedName>
</protein>
<dbReference type="PIRSF" id="PIRSF005739">
    <property type="entry name" value="O-mtase"/>
    <property type="match status" value="1"/>
</dbReference>
<dbReference type="InterPro" id="IPR029063">
    <property type="entry name" value="SAM-dependent_MTases_sf"/>
</dbReference>
<evidence type="ECO:0000259" key="6">
    <source>
        <dbReference type="Pfam" id="PF08100"/>
    </source>
</evidence>
<dbReference type="InterPro" id="IPR036390">
    <property type="entry name" value="WH_DNA-bd_sf"/>
</dbReference>
<proteinExistence type="predicted"/>
<dbReference type="GO" id="GO:0032259">
    <property type="term" value="P:methylation"/>
    <property type="evidence" value="ECO:0007669"/>
    <property type="project" value="UniProtKB-KW"/>
</dbReference>
<feature type="domain" description="O-methyltransferase C-terminal" evidence="5">
    <location>
        <begin position="169"/>
        <end position="372"/>
    </location>
</feature>
<dbReference type="Pfam" id="PF00891">
    <property type="entry name" value="Methyltransf_2"/>
    <property type="match status" value="1"/>
</dbReference>
<feature type="active site" description="Proton acceptor" evidence="4">
    <location>
        <position position="301"/>
    </location>
</feature>
<feature type="domain" description="O-methyltransferase dimerisation" evidence="6">
    <location>
        <begin position="50"/>
        <end position="126"/>
    </location>
</feature>
<dbReference type="PROSITE" id="PS51683">
    <property type="entry name" value="SAM_OMT_II"/>
    <property type="match status" value="1"/>
</dbReference>
<keyword evidence="2" id="KW-0808">Transferase</keyword>
<dbReference type="Gene3D" id="3.40.50.150">
    <property type="entry name" value="Vaccinia Virus protein VP39"/>
    <property type="match status" value="1"/>
</dbReference>
<keyword evidence="8" id="KW-1185">Reference proteome</keyword>
<dbReference type="Gene3D" id="1.10.10.10">
    <property type="entry name" value="Winged helix-like DNA-binding domain superfamily/Winged helix DNA-binding domain"/>
    <property type="match status" value="1"/>
</dbReference>
<evidence type="ECO:0000259" key="5">
    <source>
        <dbReference type="Pfam" id="PF00891"/>
    </source>
</evidence>
<reference evidence="7" key="1">
    <citation type="submission" date="2023-01" db="EMBL/GenBank/DDBJ databases">
        <authorList>
            <person name="Van Ghelder C."/>
            <person name="Rancurel C."/>
        </authorList>
    </citation>
    <scope>NUCLEOTIDE SEQUENCE</scope>
    <source>
        <strain evidence="7">CNCM I-4278</strain>
    </source>
</reference>
<evidence type="ECO:0008006" key="9">
    <source>
        <dbReference type="Google" id="ProtNLM"/>
    </source>
</evidence>
<dbReference type="GO" id="GO:0046983">
    <property type="term" value="F:protein dimerization activity"/>
    <property type="evidence" value="ECO:0007669"/>
    <property type="project" value="InterPro"/>
</dbReference>
<dbReference type="InterPro" id="IPR016461">
    <property type="entry name" value="COMT-like"/>
</dbReference>
<dbReference type="InterPro" id="IPR036388">
    <property type="entry name" value="WH-like_DNA-bd_sf"/>
</dbReference>
<dbReference type="Proteomes" id="UP001152607">
    <property type="component" value="Unassembled WGS sequence"/>
</dbReference>
<evidence type="ECO:0000256" key="1">
    <source>
        <dbReference type="ARBA" id="ARBA00022603"/>
    </source>
</evidence>
<dbReference type="EMBL" id="CAOQHR010000001">
    <property type="protein sequence ID" value="CAI6277676.1"/>
    <property type="molecule type" value="Genomic_DNA"/>
</dbReference>
<dbReference type="PANTHER" id="PTHR43712">
    <property type="entry name" value="PUTATIVE (AFU_ORTHOLOGUE AFUA_4G14580)-RELATED"/>
    <property type="match status" value="1"/>
</dbReference>